<dbReference type="SUPFAM" id="SSF52096">
    <property type="entry name" value="ClpP/crotonase"/>
    <property type="match status" value="1"/>
</dbReference>
<accession>A0A1C4DMX9</accession>
<gene>
    <name evidence="2" type="ORF">CHR55_06535</name>
</gene>
<dbReference type="InterPro" id="IPR001753">
    <property type="entry name" value="Enoyl-CoA_hydra/iso"/>
</dbReference>
<dbReference type="InterPro" id="IPR029045">
    <property type="entry name" value="ClpP/crotonase-like_dom_sf"/>
</dbReference>
<protein>
    <submittedName>
        <fullName evidence="2">Enoyl-CoA hydratase</fullName>
    </submittedName>
</protein>
<dbReference type="RefSeq" id="WP_058226875.1">
    <property type="nucleotide sequence ID" value="NZ_CP088906.1"/>
</dbReference>
<dbReference type="Gene3D" id="1.10.12.10">
    <property type="entry name" value="Lyase 2-enoyl-coa Hydratase, Chain A, domain 2"/>
    <property type="match status" value="1"/>
</dbReference>
<dbReference type="AlphaFoldDB" id="A0A1C4DMX9"/>
<dbReference type="PANTHER" id="PTHR43459:SF1">
    <property type="entry name" value="EG:BACN32G11.4 PROTEIN"/>
    <property type="match status" value="1"/>
</dbReference>
<evidence type="ECO:0000256" key="1">
    <source>
        <dbReference type="ARBA" id="ARBA00005254"/>
    </source>
</evidence>
<sequence length="261" mass="26742">MTDVIRLEIERGLATITLDRPKAANAVNGEMKSQLLEALLQVHTDAEVRAVLILAEGKNFCVGQDLGEHAAALDADPAHAMDTVEAHYNPIVTALSTLSVPVVVGIGGACVGAGLGIALAGDIRVVGARASFATAFTGIGLASDSGLSHALVHALGPSRASGLMLLGDKFDAQSALEWGLVHRVVADEDVAAEARVLARRLADGPTAAFAHVKSLIRAVAPGLSQTLAAEANAQVELGSTADHRGAVTAFLSKQKPVFGGR</sequence>
<dbReference type="GO" id="GO:0003824">
    <property type="term" value="F:catalytic activity"/>
    <property type="evidence" value="ECO:0007669"/>
    <property type="project" value="UniProtKB-ARBA"/>
</dbReference>
<comment type="caution">
    <text evidence="2">The sequence shown here is derived from an EMBL/GenBank/DDBJ whole genome shotgun (WGS) entry which is preliminary data.</text>
</comment>
<dbReference type="PANTHER" id="PTHR43459">
    <property type="entry name" value="ENOYL-COA HYDRATASE"/>
    <property type="match status" value="1"/>
</dbReference>
<evidence type="ECO:0000313" key="2">
    <source>
        <dbReference type="EMBL" id="PCK28090.1"/>
    </source>
</evidence>
<dbReference type="Proteomes" id="UP000230886">
    <property type="component" value="Unassembled WGS sequence"/>
</dbReference>
<dbReference type="Gene3D" id="3.90.226.10">
    <property type="entry name" value="2-enoyl-CoA Hydratase, Chain A, domain 1"/>
    <property type="match status" value="1"/>
</dbReference>
<dbReference type="CDD" id="cd06558">
    <property type="entry name" value="crotonase-like"/>
    <property type="match status" value="1"/>
</dbReference>
<dbReference type="EMBL" id="NOVD01000003">
    <property type="protein sequence ID" value="PCK28090.1"/>
    <property type="molecule type" value="Genomic_DNA"/>
</dbReference>
<reference evidence="2 3" key="1">
    <citation type="submission" date="2017-07" db="EMBL/GenBank/DDBJ databases">
        <title>Draft sequence of Rhodococcus enclensis 23b-28.</title>
        <authorList>
            <person name="Besaury L."/>
            <person name="Sancelme M."/>
            <person name="Amato P."/>
            <person name="Lallement A."/>
            <person name="Delort A.-M."/>
        </authorList>
    </citation>
    <scope>NUCLEOTIDE SEQUENCE [LARGE SCALE GENOMIC DNA]</scope>
    <source>
        <strain evidence="2 3">23b-28</strain>
    </source>
</reference>
<comment type="similarity">
    <text evidence="1">Belongs to the enoyl-CoA hydratase/isomerase family.</text>
</comment>
<name>A0A1C4DMX9_RHOSG</name>
<organism evidence="2 3">
    <name type="scientific">Rhodococcus qingshengii</name>
    <dbReference type="NCBI Taxonomy" id="334542"/>
    <lineage>
        <taxon>Bacteria</taxon>
        <taxon>Bacillati</taxon>
        <taxon>Actinomycetota</taxon>
        <taxon>Actinomycetes</taxon>
        <taxon>Mycobacteriales</taxon>
        <taxon>Nocardiaceae</taxon>
        <taxon>Rhodococcus</taxon>
        <taxon>Rhodococcus erythropolis group</taxon>
    </lineage>
</organism>
<dbReference type="Pfam" id="PF00378">
    <property type="entry name" value="ECH_1"/>
    <property type="match status" value="1"/>
</dbReference>
<dbReference type="InterPro" id="IPR014748">
    <property type="entry name" value="Enoyl-CoA_hydra_C"/>
</dbReference>
<evidence type="ECO:0000313" key="3">
    <source>
        <dbReference type="Proteomes" id="UP000230886"/>
    </source>
</evidence>
<proteinExistence type="inferred from homology"/>